<keyword evidence="2 6" id="KW-0349">Heme</keyword>
<proteinExistence type="predicted"/>
<dbReference type="Gene3D" id="1.10.760.10">
    <property type="entry name" value="Cytochrome c-like domain"/>
    <property type="match status" value="2"/>
</dbReference>
<dbReference type="InterPro" id="IPR008168">
    <property type="entry name" value="Cyt_C_IC"/>
</dbReference>
<dbReference type="Pfam" id="PF13442">
    <property type="entry name" value="Cytochrome_CBB3"/>
    <property type="match status" value="1"/>
</dbReference>
<evidence type="ECO:0000256" key="5">
    <source>
        <dbReference type="ARBA" id="ARBA00023004"/>
    </source>
</evidence>
<keyword evidence="1" id="KW-0813">Transport</keyword>
<comment type="caution">
    <text evidence="8">The sequence shown here is derived from an EMBL/GenBank/DDBJ whole genome shotgun (WGS) entry which is preliminary data.</text>
</comment>
<keyword evidence="4" id="KW-0249">Electron transport</keyword>
<keyword evidence="3 6" id="KW-0479">Metal-binding</keyword>
<dbReference type="EMBL" id="CAJNBJ010000016">
    <property type="protein sequence ID" value="CAE6760662.1"/>
    <property type="molecule type" value="Genomic_DNA"/>
</dbReference>
<gene>
    <name evidence="8" type="ORF">NSPZN2_30627</name>
</gene>
<dbReference type="InterPro" id="IPR051811">
    <property type="entry name" value="Cytochrome_c550/c551-like"/>
</dbReference>
<sequence length="211" mass="22709">MEEARRERGRWSPVVGGLVLLLGIAAGTAAQEDDKHTIEPAQARRAVTLIHARCAVCHTTDLIVQQRLPPDRWQVTVEKMMHWGADLSKDEAAALLQFVTTRYHPGAPDHLPSIEEELAMTAPAGGPSTASDGPLVGVSARGAEIFARNCQACHGEGAMGGAGPKLVRNKILKNEGAFWETVLHGRGPMPAWSAVLSHQEIADIHAWLASR</sequence>
<keyword evidence="5 6" id="KW-0408">Iron</keyword>
<organism evidence="8 9">
    <name type="scientific">Nitrospira defluvii</name>
    <dbReference type="NCBI Taxonomy" id="330214"/>
    <lineage>
        <taxon>Bacteria</taxon>
        <taxon>Pseudomonadati</taxon>
        <taxon>Nitrospirota</taxon>
        <taxon>Nitrospiria</taxon>
        <taxon>Nitrospirales</taxon>
        <taxon>Nitrospiraceae</taxon>
        <taxon>Nitrospira</taxon>
    </lineage>
</organism>
<dbReference type="PRINTS" id="PR00605">
    <property type="entry name" value="CYTCHROMECIC"/>
</dbReference>
<keyword evidence="9" id="KW-1185">Reference proteome</keyword>
<evidence type="ECO:0000256" key="3">
    <source>
        <dbReference type="ARBA" id="ARBA00022723"/>
    </source>
</evidence>
<name>A0ABM8RM55_9BACT</name>
<evidence type="ECO:0000256" key="2">
    <source>
        <dbReference type="ARBA" id="ARBA00022617"/>
    </source>
</evidence>
<evidence type="ECO:0000256" key="1">
    <source>
        <dbReference type="ARBA" id="ARBA00022448"/>
    </source>
</evidence>
<evidence type="ECO:0000313" key="8">
    <source>
        <dbReference type="EMBL" id="CAE6760662.1"/>
    </source>
</evidence>
<protein>
    <submittedName>
        <fullName evidence="8">Cytochrome c domain-containing protein</fullName>
    </submittedName>
</protein>
<evidence type="ECO:0000256" key="6">
    <source>
        <dbReference type="PROSITE-ProRule" id="PRU00433"/>
    </source>
</evidence>
<reference evidence="8 9" key="1">
    <citation type="submission" date="2021-02" db="EMBL/GenBank/DDBJ databases">
        <authorList>
            <person name="Han P."/>
        </authorList>
    </citation>
    <scope>NUCLEOTIDE SEQUENCE [LARGE SCALE GENOMIC DNA]</scope>
    <source>
        <strain evidence="8">Candidatus Nitrospira sp. ZN2</strain>
    </source>
</reference>
<dbReference type="PANTHER" id="PTHR37823:SF4">
    <property type="entry name" value="MENAQUINOL-CYTOCHROME C REDUCTASE CYTOCHROME B_C SUBUNIT"/>
    <property type="match status" value="1"/>
</dbReference>
<dbReference type="InterPro" id="IPR036909">
    <property type="entry name" value="Cyt_c-like_dom_sf"/>
</dbReference>
<dbReference type="PANTHER" id="PTHR37823">
    <property type="entry name" value="CYTOCHROME C-553-LIKE"/>
    <property type="match status" value="1"/>
</dbReference>
<evidence type="ECO:0000313" key="9">
    <source>
        <dbReference type="Proteomes" id="UP000675880"/>
    </source>
</evidence>
<dbReference type="Proteomes" id="UP000675880">
    <property type="component" value="Unassembled WGS sequence"/>
</dbReference>
<accession>A0ABM8RM55</accession>
<dbReference type="InterPro" id="IPR009056">
    <property type="entry name" value="Cyt_c-like_dom"/>
</dbReference>
<dbReference type="SUPFAM" id="SSF46626">
    <property type="entry name" value="Cytochrome c"/>
    <property type="match status" value="2"/>
</dbReference>
<evidence type="ECO:0000259" key="7">
    <source>
        <dbReference type="PROSITE" id="PS51007"/>
    </source>
</evidence>
<dbReference type="PROSITE" id="PS51007">
    <property type="entry name" value="CYTC"/>
    <property type="match status" value="1"/>
</dbReference>
<evidence type="ECO:0000256" key="4">
    <source>
        <dbReference type="ARBA" id="ARBA00022982"/>
    </source>
</evidence>
<feature type="domain" description="Cytochrome c" evidence="7">
    <location>
        <begin position="137"/>
        <end position="211"/>
    </location>
</feature>